<dbReference type="AlphaFoldDB" id="W9GLC1"/>
<dbReference type="OrthoDB" id="7348379at2"/>
<dbReference type="PANTHER" id="PTHR39192">
    <property type="entry name" value="IRON UPTAKE SYSTEM COMPONENT EFEO"/>
    <property type="match status" value="1"/>
</dbReference>
<organism evidence="7 8">
    <name type="scientific">Intrasporangium chromatireducens Q5-1</name>
    <dbReference type="NCBI Taxonomy" id="584657"/>
    <lineage>
        <taxon>Bacteria</taxon>
        <taxon>Bacillati</taxon>
        <taxon>Actinomycetota</taxon>
        <taxon>Actinomycetes</taxon>
        <taxon>Micrococcales</taxon>
        <taxon>Intrasporangiaceae</taxon>
        <taxon>Intrasporangium</taxon>
    </lineage>
</organism>
<keyword evidence="3 4" id="KW-0732">Signal</keyword>
<dbReference type="CDD" id="cd14656">
    <property type="entry name" value="Imelysin-like_EfeO"/>
    <property type="match status" value="1"/>
</dbReference>
<dbReference type="Proteomes" id="UP000019494">
    <property type="component" value="Unassembled WGS sequence"/>
</dbReference>
<feature type="domain" description="Imelysin-like" evidence="5">
    <location>
        <begin position="136"/>
        <end position="365"/>
    </location>
</feature>
<evidence type="ECO:0000313" key="7">
    <source>
        <dbReference type="EMBL" id="EWT07036.1"/>
    </source>
</evidence>
<evidence type="ECO:0000256" key="1">
    <source>
        <dbReference type="ARBA" id="ARBA00004418"/>
    </source>
</evidence>
<dbReference type="InterPro" id="IPR050894">
    <property type="entry name" value="EfeM/EfeO_iron_uptake"/>
</dbReference>
<feature type="chain" id="PRO_5039206240" description="Peptidase M75" evidence="4">
    <location>
        <begin position="21"/>
        <end position="372"/>
    </location>
</feature>
<evidence type="ECO:0000256" key="2">
    <source>
        <dbReference type="ARBA" id="ARBA00005989"/>
    </source>
</evidence>
<feature type="signal peptide" evidence="4">
    <location>
        <begin position="1"/>
        <end position="20"/>
    </location>
</feature>
<dbReference type="Pfam" id="PF09375">
    <property type="entry name" value="Peptidase_M75"/>
    <property type="match status" value="1"/>
</dbReference>
<dbReference type="InterPro" id="IPR028096">
    <property type="entry name" value="EfeO_Cupredoxin"/>
</dbReference>
<dbReference type="PROSITE" id="PS51257">
    <property type="entry name" value="PROKAR_LIPOPROTEIN"/>
    <property type="match status" value="1"/>
</dbReference>
<name>W9GLC1_9MICO</name>
<dbReference type="InterPro" id="IPR053377">
    <property type="entry name" value="Iron_uptake_EfeM/EfeO"/>
</dbReference>
<feature type="domain" description="EfeO-type cupredoxin-like" evidence="6">
    <location>
        <begin position="12"/>
        <end position="109"/>
    </location>
</feature>
<dbReference type="GO" id="GO:0042597">
    <property type="term" value="C:periplasmic space"/>
    <property type="evidence" value="ECO:0007669"/>
    <property type="project" value="UniProtKB-SubCell"/>
</dbReference>
<dbReference type="SUPFAM" id="SSF49503">
    <property type="entry name" value="Cupredoxins"/>
    <property type="match status" value="1"/>
</dbReference>
<dbReference type="NCBIfam" id="NF041757">
    <property type="entry name" value="EfeO"/>
    <property type="match status" value="1"/>
</dbReference>
<dbReference type="InterPro" id="IPR008972">
    <property type="entry name" value="Cupredoxin"/>
</dbReference>
<dbReference type="InterPro" id="IPR038352">
    <property type="entry name" value="Imelysin_sf"/>
</dbReference>
<dbReference type="Gene3D" id="2.60.40.420">
    <property type="entry name" value="Cupredoxins - blue copper proteins"/>
    <property type="match status" value="1"/>
</dbReference>
<sequence length="372" mass="39124">MPRLLVVLTTAAALAGCSSGADTDAAPSSGDVVVKTDDATCELSAATAPAGTVTYRVTNAGSKVTEFYVYAEGDRVVGEAANIKPGGSRDLKVELASPGTFTVACKPGMVGDGIRHEFTVTGATSTGNADEKVTRAIAAYREFVGGQSDELVARTTEFVVAIKAGDVARAKSLYPQARLPWEMIEPVAESFGDLDPRIDGREDVVDEGMAFTGYHRLEKDLWVTGLQPDSTKIADQLLADVSDIAAKAQTVEPDALSIANGAKALLDEVATGKITGEEERYSHTDLWDFKGNLQGSQAALETLRPVVTPRDAALQQALDAKFAELNMLLDSHRSGGAYVSYTRLTDADVKKLTVALDALAEEVAKVPGVVAG</sequence>
<evidence type="ECO:0000259" key="6">
    <source>
        <dbReference type="Pfam" id="PF13473"/>
    </source>
</evidence>
<evidence type="ECO:0000259" key="5">
    <source>
        <dbReference type="Pfam" id="PF09375"/>
    </source>
</evidence>
<evidence type="ECO:0000256" key="3">
    <source>
        <dbReference type="ARBA" id="ARBA00022729"/>
    </source>
</evidence>
<dbReference type="EMBL" id="AWQS01000023">
    <property type="protein sequence ID" value="EWT07036.1"/>
    <property type="molecule type" value="Genomic_DNA"/>
</dbReference>
<evidence type="ECO:0000313" key="8">
    <source>
        <dbReference type="Proteomes" id="UP000019494"/>
    </source>
</evidence>
<accession>W9GLC1</accession>
<dbReference type="PATRIC" id="fig|584657.3.peg.977"/>
<reference evidence="8" key="1">
    <citation type="submission" date="2013-08" db="EMBL/GenBank/DDBJ databases">
        <title>Intrasporangium oryzae NRRL B-24470.</title>
        <authorList>
            <person name="Liu H."/>
            <person name="Wang G."/>
        </authorList>
    </citation>
    <scope>NUCLEOTIDE SEQUENCE [LARGE SCALE GENOMIC DNA]</scope>
    <source>
        <strain evidence="8">Q5-1</strain>
    </source>
</reference>
<dbReference type="Gene3D" id="1.20.1420.20">
    <property type="entry name" value="M75 peptidase, HXXE motif"/>
    <property type="match status" value="1"/>
</dbReference>
<dbReference type="Pfam" id="PF13473">
    <property type="entry name" value="Cupredoxin_1"/>
    <property type="match status" value="1"/>
</dbReference>
<proteinExistence type="inferred from homology"/>
<evidence type="ECO:0008006" key="9">
    <source>
        <dbReference type="Google" id="ProtNLM"/>
    </source>
</evidence>
<comment type="similarity">
    <text evidence="2">Belongs to the EfeM/EfeO family.</text>
</comment>
<keyword evidence="8" id="KW-1185">Reference proteome</keyword>
<dbReference type="PANTHER" id="PTHR39192:SF1">
    <property type="entry name" value="IRON UPTAKE SYSTEM COMPONENT EFEO"/>
    <property type="match status" value="1"/>
</dbReference>
<dbReference type="InterPro" id="IPR018976">
    <property type="entry name" value="Imelysin-like"/>
</dbReference>
<dbReference type="InterPro" id="IPR034981">
    <property type="entry name" value="Imelysin-like_EfeO/Algp7"/>
</dbReference>
<comment type="caution">
    <text evidence="7">The sequence shown here is derived from an EMBL/GenBank/DDBJ whole genome shotgun (WGS) entry which is preliminary data.</text>
</comment>
<gene>
    <name evidence="7" type="ORF">N864_12895</name>
</gene>
<protein>
    <recommendedName>
        <fullName evidence="9">Peptidase M75</fullName>
    </recommendedName>
</protein>
<comment type="subcellular location">
    <subcellularLocation>
        <location evidence="1">Periplasm</location>
    </subcellularLocation>
</comment>
<evidence type="ECO:0000256" key="4">
    <source>
        <dbReference type="SAM" id="SignalP"/>
    </source>
</evidence>